<protein>
    <submittedName>
        <fullName evidence="5">ATP-binding protein</fullName>
    </submittedName>
</protein>
<gene>
    <name evidence="5" type="ORF">DVS81_02440</name>
</gene>
<comment type="caution">
    <text evidence="5">The sequence shown here is derived from an EMBL/GenBank/DDBJ whole genome shotgun (WGS) entry which is preliminary data.</text>
</comment>
<accession>A0A369XRT7</accession>
<feature type="compositionally biased region" description="Low complexity" evidence="3">
    <location>
        <begin position="1"/>
        <end position="11"/>
    </location>
</feature>
<reference evidence="5 6" key="1">
    <citation type="submission" date="2018-05" db="EMBL/GenBank/DDBJ databases">
        <title>Integrated omic analyses show evidence that a Ca. Accumulibacter phosphatis strain performs denitrification under micro-aerobic conditions.</title>
        <authorList>
            <person name="Camejo P.Y."/>
            <person name="Katherine M.D."/>
            <person name="Daniel N.R."/>
        </authorList>
    </citation>
    <scope>NUCLEOTIDE SEQUENCE [LARGE SCALE GENOMIC DNA]</scope>
    <source>
        <strain evidence="5">UW-LDO-IC</strain>
    </source>
</reference>
<organism evidence="5 6">
    <name type="scientific">Candidatus Accumulibacter meliphilus</name>
    <dbReference type="NCBI Taxonomy" id="2211374"/>
    <lineage>
        <taxon>Bacteria</taxon>
        <taxon>Pseudomonadati</taxon>
        <taxon>Pseudomonadota</taxon>
        <taxon>Betaproteobacteria</taxon>
        <taxon>Candidatus Accumulibacter</taxon>
    </lineage>
</organism>
<dbReference type="Proteomes" id="UP000253831">
    <property type="component" value="Unassembled WGS sequence"/>
</dbReference>
<evidence type="ECO:0000313" key="6">
    <source>
        <dbReference type="Proteomes" id="UP000253831"/>
    </source>
</evidence>
<sequence>MTRSSPAAASQPPYPSSSPRPPLPGWAETLRQKYLAGEASVFVLYRNVFDRYQVGARYYTLLPLLSEVLLKDNKQQIFELSIDRGVRIVQGSSAQGKIELYRHLEGKGLAGIFESLERQMLEQRSSALLIPYAGTLFPAAEPHLLSLDERGAFTALHRWSLDEEFSDRDNVVILVSESLADISPALLTHPRIVAIELPMPDREARHATIGHYAPSMPAAEAELLADHTAGLRLIQLASIVASEAPQALSEQQRRSLIVGLLQGSPNAEQRAQRLATITAGMTPGEIQQLVDPTRALPEEDPAGEMLAVVRQRKRELIEKECAGLIEFIEPRHGLDSVGGNEHIKSELLEIARLIRSGDRARAPMGLLAVGPMGAGKTFVIKAFLKEAGLSGVALKNFRSKWVGSTEANLERVLATVKAMGPIALVIDEGDRSFGSSGDSDGGTGSRVIARLKEFMSDPENRGQVLFILMTNRPDKLDTDIKRPGRLDRKIPFFYAETAAERAAVIGAIFRRYQVVALDLTDAALHEACEALEGYSNADLEALALLAAEFAERARTALTSALLKQAIDDFMPPQEIAMVHYMEMLAVSETSRRSLLPQRFRALSVQEVQTRLAEFRRQINR</sequence>
<dbReference type="SUPFAM" id="SSF52540">
    <property type="entry name" value="P-loop containing nucleoside triphosphate hydrolases"/>
    <property type="match status" value="2"/>
</dbReference>
<dbReference type="EMBL" id="QPGA01000002">
    <property type="protein sequence ID" value="RDE52110.1"/>
    <property type="molecule type" value="Genomic_DNA"/>
</dbReference>
<dbReference type="InterPro" id="IPR027417">
    <property type="entry name" value="P-loop_NTPase"/>
</dbReference>
<dbReference type="InterPro" id="IPR003959">
    <property type="entry name" value="ATPase_AAA_core"/>
</dbReference>
<dbReference type="GO" id="GO:0016887">
    <property type="term" value="F:ATP hydrolysis activity"/>
    <property type="evidence" value="ECO:0007669"/>
    <property type="project" value="InterPro"/>
</dbReference>
<evidence type="ECO:0000256" key="3">
    <source>
        <dbReference type="SAM" id="MobiDB-lite"/>
    </source>
</evidence>
<dbReference type="Pfam" id="PF00004">
    <property type="entry name" value="AAA"/>
    <property type="match status" value="1"/>
</dbReference>
<dbReference type="SMART" id="SM00382">
    <property type="entry name" value="AAA"/>
    <property type="match status" value="1"/>
</dbReference>
<evidence type="ECO:0000256" key="2">
    <source>
        <dbReference type="ARBA" id="ARBA00022840"/>
    </source>
</evidence>
<evidence type="ECO:0000259" key="4">
    <source>
        <dbReference type="SMART" id="SM00382"/>
    </source>
</evidence>
<feature type="compositionally biased region" description="Pro residues" evidence="3">
    <location>
        <begin position="12"/>
        <end position="23"/>
    </location>
</feature>
<proteinExistence type="predicted"/>
<dbReference type="PANTHER" id="PTHR23077">
    <property type="entry name" value="AAA-FAMILY ATPASE"/>
    <property type="match status" value="1"/>
</dbReference>
<dbReference type="PANTHER" id="PTHR23077:SF171">
    <property type="entry name" value="NUCLEAR VALOSIN-CONTAINING PROTEIN-LIKE"/>
    <property type="match status" value="1"/>
</dbReference>
<evidence type="ECO:0000313" key="5">
    <source>
        <dbReference type="EMBL" id="RDE52110.1"/>
    </source>
</evidence>
<dbReference type="InterPro" id="IPR003593">
    <property type="entry name" value="AAA+_ATPase"/>
</dbReference>
<name>A0A369XRT7_9PROT</name>
<dbReference type="CDD" id="cd19481">
    <property type="entry name" value="RecA-like_protease"/>
    <property type="match status" value="1"/>
</dbReference>
<dbReference type="InterPro" id="IPR050168">
    <property type="entry name" value="AAA_ATPase_domain"/>
</dbReference>
<dbReference type="GO" id="GO:0005524">
    <property type="term" value="F:ATP binding"/>
    <property type="evidence" value="ECO:0007669"/>
    <property type="project" value="UniProtKB-KW"/>
</dbReference>
<dbReference type="AlphaFoldDB" id="A0A369XRT7"/>
<keyword evidence="2 5" id="KW-0067">ATP-binding</keyword>
<feature type="domain" description="AAA+ ATPase" evidence="4">
    <location>
        <begin position="362"/>
        <end position="496"/>
    </location>
</feature>
<feature type="region of interest" description="Disordered" evidence="3">
    <location>
        <begin position="1"/>
        <end position="23"/>
    </location>
</feature>
<keyword evidence="1" id="KW-0547">Nucleotide-binding</keyword>
<evidence type="ECO:0000256" key="1">
    <source>
        <dbReference type="ARBA" id="ARBA00022741"/>
    </source>
</evidence>
<dbReference type="Gene3D" id="3.40.50.300">
    <property type="entry name" value="P-loop containing nucleotide triphosphate hydrolases"/>
    <property type="match status" value="1"/>
</dbReference>